<dbReference type="PANTHER" id="PTHR10088">
    <property type="entry name" value="GLUCOKINASE REGULATORY PROTEIN"/>
    <property type="match status" value="1"/>
</dbReference>
<dbReference type="InterPro" id="IPR040190">
    <property type="entry name" value="MURQ/GCKR"/>
</dbReference>
<dbReference type="InterPro" id="IPR001347">
    <property type="entry name" value="SIS_dom"/>
</dbReference>
<dbReference type="GO" id="GO:0016803">
    <property type="term" value="F:ether hydrolase activity"/>
    <property type="evidence" value="ECO:0007669"/>
    <property type="project" value="TreeGrafter"/>
</dbReference>
<evidence type="ECO:0000256" key="2">
    <source>
        <dbReference type="ARBA" id="ARBA00023277"/>
    </source>
</evidence>
<gene>
    <name evidence="4" type="ORF">E0D97_06095</name>
</gene>
<evidence type="ECO:0000256" key="1">
    <source>
        <dbReference type="ARBA" id="ARBA00023239"/>
    </source>
</evidence>
<protein>
    <submittedName>
        <fullName evidence="4">N-acetylmuramic acid 6-phosphate etherase</fullName>
    </submittedName>
</protein>
<organism evidence="4 5">
    <name type="scientific">Oricola cellulosilytica</name>
    <dbReference type="NCBI Taxonomy" id="1429082"/>
    <lineage>
        <taxon>Bacteria</taxon>
        <taxon>Pseudomonadati</taxon>
        <taxon>Pseudomonadota</taxon>
        <taxon>Alphaproteobacteria</taxon>
        <taxon>Hyphomicrobiales</taxon>
        <taxon>Ahrensiaceae</taxon>
        <taxon>Oricola</taxon>
    </lineage>
</organism>
<dbReference type="NCBIfam" id="NF003915">
    <property type="entry name" value="PRK05441.1"/>
    <property type="match status" value="1"/>
</dbReference>
<dbReference type="SUPFAM" id="SSF53697">
    <property type="entry name" value="SIS domain"/>
    <property type="match status" value="1"/>
</dbReference>
<dbReference type="Pfam" id="PF13580">
    <property type="entry name" value="SIS_2"/>
    <property type="match status" value="1"/>
</dbReference>
<dbReference type="PROSITE" id="PS51464">
    <property type="entry name" value="SIS"/>
    <property type="match status" value="1"/>
</dbReference>
<reference evidence="4 5" key="1">
    <citation type="journal article" date="2015" name="Antonie Van Leeuwenhoek">
        <title>Oricola cellulosilytica gen. nov., sp. nov., a cellulose-degrading bacterium of the family Phyllobacteriaceae isolated from surface seashore water, and emended descriptions of Mesorhizobium loti and Phyllobacterium myrsinacearum.</title>
        <authorList>
            <person name="Hameed A."/>
            <person name="Shahina M."/>
            <person name="Lai W.A."/>
            <person name="Lin S.Y."/>
            <person name="Young L.S."/>
            <person name="Liu Y.C."/>
            <person name="Hsu Y.H."/>
            <person name="Young C.C."/>
        </authorList>
    </citation>
    <scope>NUCLEOTIDE SEQUENCE [LARGE SCALE GENOMIC DNA]</scope>
    <source>
        <strain evidence="4 5">KCTC 52183</strain>
    </source>
</reference>
<evidence type="ECO:0000313" key="4">
    <source>
        <dbReference type="EMBL" id="TCD15118.1"/>
    </source>
</evidence>
<keyword evidence="1" id="KW-0456">Lyase</keyword>
<dbReference type="GO" id="GO:0009254">
    <property type="term" value="P:peptidoglycan turnover"/>
    <property type="evidence" value="ECO:0007669"/>
    <property type="project" value="TreeGrafter"/>
</dbReference>
<dbReference type="AlphaFoldDB" id="A0A4R0PEQ4"/>
<dbReference type="OrthoDB" id="9813395at2"/>
<comment type="caution">
    <text evidence="4">The sequence shown here is derived from an EMBL/GenBank/DDBJ whole genome shotgun (WGS) entry which is preliminary data.</text>
</comment>
<dbReference type="InterPro" id="IPR005488">
    <property type="entry name" value="Etherase_MurQ"/>
</dbReference>
<sequence length="297" mass="30242">MPQQTEARNQTDAPIDTLSPVRAAEALARAQLDAVRTVVQAAPEIAAAAEAAAGALTRGNRLFYCGAGSSGLMALADAVELPGTYGIGSERIKIVLAGGAASLPELPGGYEDDFDAGMADLTDAGVSKGDCVIAVSASGKTPYTLGAAERARRAGAILVSIANNDSAPLLGMGDVAILLATPPELVAGSTRLGAGTAQKIALNSISTLVGVLLGHVHDGMMVNLRADNLKLRDRAVRTVRTVAKVDEAVAKEALAVSNGAVKQAILVAGGAESLEEATARLEKAGQNLRRAMQLESR</sequence>
<keyword evidence="5" id="KW-1185">Reference proteome</keyword>
<dbReference type="CDD" id="cd05007">
    <property type="entry name" value="SIS_Etherase"/>
    <property type="match status" value="1"/>
</dbReference>
<accession>A0A4R0PEQ4</accession>
<keyword evidence="2" id="KW-0119">Carbohydrate metabolism</keyword>
<dbReference type="GO" id="GO:0097367">
    <property type="term" value="F:carbohydrate derivative binding"/>
    <property type="evidence" value="ECO:0007669"/>
    <property type="project" value="InterPro"/>
</dbReference>
<dbReference type="Gene3D" id="3.40.50.10490">
    <property type="entry name" value="Glucose-6-phosphate isomerase like protein, domain 1"/>
    <property type="match status" value="1"/>
</dbReference>
<dbReference type="RefSeq" id="WP_131566759.1">
    <property type="nucleotide sequence ID" value="NZ_JAINFK010000004.1"/>
</dbReference>
<dbReference type="GO" id="GO:0046348">
    <property type="term" value="P:amino sugar catabolic process"/>
    <property type="evidence" value="ECO:0007669"/>
    <property type="project" value="InterPro"/>
</dbReference>
<feature type="domain" description="SIS" evidence="3">
    <location>
        <begin position="52"/>
        <end position="215"/>
    </location>
</feature>
<dbReference type="Proteomes" id="UP000291301">
    <property type="component" value="Unassembled WGS sequence"/>
</dbReference>
<evidence type="ECO:0000259" key="3">
    <source>
        <dbReference type="PROSITE" id="PS51464"/>
    </source>
</evidence>
<dbReference type="Gene3D" id="1.10.8.1080">
    <property type="match status" value="1"/>
</dbReference>
<dbReference type="EMBL" id="SJST01000002">
    <property type="protein sequence ID" value="TCD15118.1"/>
    <property type="molecule type" value="Genomic_DNA"/>
</dbReference>
<dbReference type="GO" id="GO:0016835">
    <property type="term" value="F:carbon-oxygen lyase activity"/>
    <property type="evidence" value="ECO:0007669"/>
    <property type="project" value="InterPro"/>
</dbReference>
<name>A0A4R0PEQ4_9HYPH</name>
<evidence type="ECO:0000313" key="5">
    <source>
        <dbReference type="Proteomes" id="UP000291301"/>
    </source>
</evidence>
<dbReference type="InterPro" id="IPR046348">
    <property type="entry name" value="SIS_dom_sf"/>
</dbReference>
<dbReference type="PANTHER" id="PTHR10088:SF4">
    <property type="entry name" value="GLUCOKINASE REGULATORY PROTEIN"/>
    <property type="match status" value="1"/>
</dbReference>
<proteinExistence type="predicted"/>